<dbReference type="EMBL" id="QRPB01000008">
    <property type="protein sequence ID" value="RHL79141.1"/>
    <property type="molecule type" value="Genomic_DNA"/>
</dbReference>
<dbReference type="Gene3D" id="1.20.58.1000">
    <property type="entry name" value="Metal-sensitive repressor, helix protomer"/>
    <property type="match status" value="1"/>
</dbReference>
<evidence type="ECO:0000313" key="4">
    <source>
        <dbReference type="Proteomes" id="UP000049472"/>
    </source>
</evidence>
<dbReference type="PANTHER" id="PTHR33677">
    <property type="entry name" value="TRANSCRIPTIONAL REPRESSOR FRMR-RELATED"/>
    <property type="match status" value="1"/>
</dbReference>
<evidence type="ECO:0000313" key="6">
    <source>
        <dbReference type="Proteomes" id="UP000324325"/>
    </source>
</evidence>
<name>A0A0M6WCL0_9FIRM</name>
<dbReference type="Pfam" id="PF02583">
    <property type="entry name" value="Trns_repr_metal"/>
    <property type="match status" value="1"/>
</dbReference>
<gene>
    <name evidence="2" type="ORF">DW001_07870</name>
    <name evidence="3" type="ORF">FYL37_14810</name>
    <name evidence="1" type="ORF">T1815_06201</name>
</gene>
<dbReference type="InterPro" id="IPR038390">
    <property type="entry name" value="Metal_Tscrpt_repr_sf"/>
</dbReference>
<dbReference type="RefSeq" id="WP_055061093.1">
    <property type="nucleotide sequence ID" value="NZ_CVRQ01000009.1"/>
</dbReference>
<reference evidence="2 5" key="3">
    <citation type="submission" date="2018-08" db="EMBL/GenBank/DDBJ databases">
        <title>A genome reference for cultivated species of the human gut microbiota.</title>
        <authorList>
            <person name="Zou Y."/>
            <person name="Xue W."/>
            <person name="Luo G."/>
        </authorList>
    </citation>
    <scope>NUCLEOTIDE SEQUENCE [LARGE SCALE GENOMIC DNA]</scope>
    <source>
        <strain evidence="2 5">AF36-2BH</strain>
    </source>
</reference>
<proteinExistence type="predicted"/>
<reference evidence="3 6" key="4">
    <citation type="submission" date="2019-08" db="EMBL/GenBank/DDBJ databases">
        <authorList>
            <person name="Duncan S."/>
            <person name="Walker A."/>
        </authorList>
    </citation>
    <scope>NUCLEOTIDE SEQUENCE [LARGE SCALE GENOMIC DNA]</scope>
    <source>
        <strain evidence="3 6">L2-21</strain>
    </source>
</reference>
<reference evidence="4" key="1">
    <citation type="submission" date="2015-05" db="EMBL/GenBank/DDBJ databases">
        <authorList>
            <consortium name="Pathogen Informatics"/>
        </authorList>
    </citation>
    <scope>NUCLEOTIDE SEQUENCE [LARGE SCALE GENOMIC DNA]</scope>
    <source>
        <strain evidence="4">T1-815</strain>
    </source>
</reference>
<dbReference type="GO" id="GO:0045892">
    <property type="term" value="P:negative regulation of DNA-templated transcription"/>
    <property type="evidence" value="ECO:0007669"/>
    <property type="project" value="UniProtKB-ARBA"/>
</dbReference>
<dbReference type="InterPro" id="IPR003735">
    <property type="entry name" value="Metal_Tscrpt_repr"/>
</dbReference>
<organism evidence="1 4">
    <name type="scientific">Agathobacter rectalis</name>
    <dbReference type="NCBI Taxonomy" id="39491"/>
    <lineage>
        <taxon>Bacteria</taxon>
        <taxon>Bacillati</taxon>
        <taxon>Bacillota</taxon>
        <taxon>Clostridia</taxon>
        <taxon>Lachnospirales</taxon>
        <taxon>Lachnospiraceae</taxon>
        <taxon>Agathobacter</taxon>
    </lineage>
</organism>
<dbReference type="GO" id="GO:0046872">
    <property type="term" value="F:metal ion binding"/>
    <property type="evidence" value="ECO:0007669"/>
    <property type="project" value="InterPro"/>
</dbReference>
<protein>
    <submittedName>
        <fullName evidence="2">CsoR family transcriptional regulator</fullName>
    </submittedName>
    <submittedName>
        <fullName evidence="3">Metal-sensing transcriptional repressor</fullName>
    </submittedName>
</protein>
<dbReference type="Proteomes" id="UP000324325">
    <property type="component" value="Unassembled WGS sequence"/>
</dbReference>
<evidence type="ECO:0000313" key="3">
    <source>
        <dbReference type="EMBL" id="TYL55566.1"/>
    </source>
</evidence>
<dbReference type="EMBL" id="CVRQ01000009">
    <property type="protein sequence ID" value="CRL33633.1"/>
    <property type="molecule type" value="Genomic_DNA"/>
</dbReference>
<dbReference type="EMBL" id="VSTG01000030">
    <property type="protein sequence ID" value="TYL55566.1"/>
    <property type="molecule type" value="Genomic_DNA"/>
</dbReference>
<dbReference type="Proteomes" id="UP000049472">
    <property type="component" value="Unassembled WGS sequence"/>
</dbReference>
<dbReference type="PANTHER" id="PTHR33677:SF3">
    <property type="entry name" value="COPPER-SENSING TRANSCRIPTIONAL REPRESSOR RICR"/>
    <property type="match status" value="1"/>
</dbReference>
<evidence type="ECO:0000313" key="1">
    <source>
        <dbReference type="EMBL" id="CRL33633.1"/>
    </source>
</evidence>
<sequence length="103" mass="11764">MAEKETKCCCCNRKKERSEQEYKDLINRLSRIEGQIRGIKRMLDEDCYCPDIITQVAAANAALNSFNKVLLANHIKTCVADDIRAGKDETIDELLNTLQKLMK</sequence>
<reference evidence="1" key="2">
    <citation type="submission" date="2015-05" db="EMBL/GenBank/DDBJ databases">
        <authorList>
            <person name="Wang D.B."/>
            <person name="Wang M."/>
        </authorList>
    </citation>
    <scope>NUCLEOTIDE SEQUENCE [LARGE SCALE GENOMIC DNA]</scope>
    <source>
        <strain evidence="1">T1-815</strain>
    </source>
</reference>
<evidence type="ECO:0000313" key="5">
    <source>
        <dbReference type="Proteomes" id="UP000266698"/>
    </source>
</evidence>
<dbReference type="CDD" id="cd10156">
    <property type="entry name" value="FpFrmR-Cterm-like_DUF156"/>
    <property type="match status" value="1"/>
</dbReference>
<accession>A0A0M6WCL0</accession>
<reference evidence="3 6" key="5">
    <citation type="submission" date="2019-09" db="EMBL/GenBank/DDBJ databases">
        <title>Strain-level analysis of Eubacterium rectale using genomes from metagenomes.</title>
        <authorList>
            <person name="Karcher N."/>
            <person name="Segata N."/>
        </authorList>
    </citation>
    <scope>NUCLEOTIDE SEQUENCE [LARGE SCALE GENOMIC DNA]</scope>
    <source>
        <strain evidence="3 6">L2-21</strain>
    </source>
</reference>
<keyword evidence="4" id="KW-1185">Reference proteome</keyword>
<dbReference type="AlphaFoldDB" id="A0A0M6WCL0"/>
<dbReference type="Proteomes" id="UP000266698">
    <property type="component" value="Unassembled WGS sequence"/>
</dbReference>
<evidence type="ECO:0000313" key="2">
    <source>
        <dbReference type="EMBL" id="RHL79141.1"/>
    </source>
</evidence>
<dbReference type="GO" id="GO:0003677">
    <property type="term" value="F:DNA binding"/>
    <property type="evidence" value="ECO:0007669"/>
    <property type="project" value="InterPro"/>
</dbReference>